<keyword evidence="5" id="KW-1185">Reference proteome</keyword>
<comment type="caution">
    <text evidence="2">The sequence shown here is derived from an EMBL/GenBank/DDBJ whole genome shotgun (WGS) entry which is preliminary data.</text>
</comment>
<dbReference type="PATRIC" id="fig|1158614.3.peg.841"/>
<dbReference type="AlphaFoldDB" id="R2Y616"/>
<proteinExistence type="predicted"/>
<feature type="transmembrane region" description="Helical" evidence="1">
    <location>
        <begin position="6"/>
        <end position="31"/>
    </location>
</feature>
<accession>R2Y616</accession>
<dbReference type="Proteomes" id="UP000013750">
    <property type="component" value="Unassembled WGS sequence"/>
</dbReference>
<dbReference type="HOGENOM" id="CLU_157181_0_0_9"/>
<dbReference type="OrthoDB" id="2237189at2"/>
<sequence length="108" mass="12216">MNAIGILIILGVLFVIAAFSLFYYVFSLVLLDAKSRGIKNPKFWSLVAAGGQHGEGLLLYLFNRRKTVSNMTDTESARFLQLKKKIYYLMAVDLFLFLAALIALMRFT</sequence>
<reference evidence="2 4" key="1">
    <citation type="submission" date="2013-02" db="EMBL/GenBank/DDBJ databases">
        <title>The Genome Sequence of Enterococcus gilvus ATCC BAA-350.</title>
        <authorList>
            <consortium name="The Broad Institute Genome Sequencing Platform"/>
            <consortium name="The Broad Institute Genome Sequencing Center for Infectious Disease"/>
            <person name="Earl A.M."/>
            <person name="Gilmore M.S."/>
            <person name="Lebreton F."/>
            <person name="Walker B."/>
            <person name="Young S.K."/>
            <person name="Zeng Q."/>
            <person name="Gargeya S."/>
            <person name="Fitzgerald M."/>
            <person name="Haas B."/>
            <person name="Abouelleil A."/>
            <person name="Alvarado L."/>
            <person name="Arachchi H.M."/>
            <person name="Berlin A.M."/>
            <person name="Chapman S.B."/>
            <person name="Dewar J."/>
            <person name="Goldberg J."/>
            <person name="Griggs A."/>
            <person name="Gujja S."/>
            <person name="Hansen M."/>
            <person name="Howarth C."/>
            <person name="Imamovic A."/>
            <person name="Larimer J."/>
            <person name="McCowan C."/>
            <person name="Murphy C."/>
            <person name="Neiman D."/>
            <person name="Pearson M."/>
            <person name="Priest M."/>
            <person name="Roberts A."/>
            <person name="Saif S."/>
            <person name="Shea T."/>
            <person name="Sisk P."/>
            <person name="Sykes S."/>
            <person name="Wortman J."/>
            <person name="Nusbaum C."/>
            <person name="Birren B."/>
        </authorList>
    </citation>
    <scope>NUCLEOTIDE SEQUENCE [LARGE SCALE GENOMIC DNA]</scope>
    <source>
        <strain evidence="2 4">ATCC BAA-350</strain>
    </source>
</reference>
<name>R2Y616_9ENTE</name>
<evidence type="ECO:0000313" key="2">
    <source>
        <dbReference type="EMBL" id="EOI57837.1"/>
    </source>
</evidence>
<gene>
    <name evidence="3" type="ORF">I592_03549</name>
    <name evidence="2" type="ORF">UKC_00812</name>
</gene>
<reference evidence="3 5" key="2">
    <citation type="submission" date="2013-03" db="EMBL/GenBank/DDBJ databases">
        <title>The Genome Sequence of Enterococcus gilvus ATCC BAA-350 (PacBio/Illumina hybrid assembly).</title>
        <authorList>
            <consortium name="The Broad Institute Genomics Platform"/>
            <consortium name="The Broad Institute Genome Sequencing Center for Infectious Disease"/>
            <person name="Earl A."/>
            <person name="Russ C."/>
            <person name="Gilmore M."/>
            <person name="Surin D."/>
            <person name="Walker B."/>
            <person name="Young S."/>
            <person name="Zeng Q."/>
            <person name="Gargeya S."/>
            <person name="Fitzgerald M."/>
            <person name="Haas B."/>
            <person name="Abouelleil A."/>
            <person name="Allen A.W."/>
            <person name="Alvarado L."/>
            <person name="Arachchi H.M."/>
            <person name="Berlin A.M."/>
            <person name="Chapman S.B."/>
            <person name="Gainer-Dewar J."/>
            <person name="Goldberg J."/>
            <person name="Griggs A."/>
            <person name="Gujja S."/>
            <person name="Hansen M."/>
            <person name="Howarth C."/>
            <person name="Imamovic A."/>
            <person name="Ireland A."/>
            <person name="Larimer J."/>
            <person name="McCowan C."/>
            <person name="Murphy C."/>
            <person name="Pearson M."/>
            <person name="Poon T.W."/>
            <person name="Priest M."/>
            <person name="Roberts A."/>
            <person name="Saif S."/>
            <person name="Shea T."/>
            <person name="Sisk P."/>
            <person name="Sykes S."/>
            <person name="Wortman J."/>
            <person name="Nusbaum C."/>
            <person name="Birren B."/>
        </authorList>
    </citation>
    <scope>NUCLEOTIDE SEQUENCE [LARGE SCALE GENOMIC DNA]</scope>
    <source>
        <strain evidence="3 5">ATCC BAA-350</strain>
    </source>
</reference>
<protein>
    <submittedName>
        <fullName evidence="2">Uncharacterized protein</fullName>
    </submittedName>
</protein>
<keyword evidence="1" id="KW-0812">Transmembrane</keyword>
<dbReference type="EMBL" id="ASWH01000002">
    <property type="protein sequence ID" value="EOW79409.1"/>
    <property type="molecule type" value="Genomic_DNA"/>
</dbReference>
<dbReference type="RefSeq" id="WP_010779261.1">
    <property type="nucleotide sequence ID" value="NZ_ASWH01000002.1"/>
</dbReference>
<evidence type="ECO:0000256" key="1">
    <source>
        <dbReference type="SAM" id="Phobius"/>
    </source>
</evidence>
<evidence type="ECO:0000313" key="4">
    <source>
        <dbReference type="Proteomes" id="UP000013750"/>
    </source>
</evidence>
<dbReference type="Proteomes" id="UP000014160">
    <property type="component" value="Unassembled WGS sequence"/>
</dbReference>
<evidence type="ECO:0000313" key="5">
    <source>
        <dbReference type="Proteomes" id="UP000014160"/>
    </source>
</evidence>
<organism evidence="2 4">
    <name type="scientific">Enterococcus gilvus ATCC BAA-350</name>
    <dbReference type="NCBI Taxonomy" id="1158614"/>
    <lineage>
        <taxon>Bacteria</taxon>
        <taxon>Bacillati</taxon>
        <taxon>Bacillota</taxon>
        <taxon>Bacilli</taxon>
        <taxon>Lactobacillales</taxon>
        <taxon>Enterococcaceae</taxon>
        <taxon>Enterococcus</taxon>
    </lineage>
</organism>
<feature type="transmembrane region" description="Helical" evidence="1">
    <location>
        <begin position="86"/>
        <end position="105"/>
    </location>
</feature>
<dbReference type="EMBL" id="AJDQ01000004">
    <property type="protein sequence ID" value="EOI57837.1"/>
    <property type="molecule type" value="Genomic_DNA"/>
</dbReference>
<keyword evidence="1" id="KW-0472">Membrane</keyword>
<dbReference type="eggNOG" id="ENOG5032TGR">
    <property type="taxonomic scope" value="Bacteria"/>
</dbReference>
<keyword evidence="1" id="KW-1133">Transmembrane helix</keyword>
<evidence type="ECO:0000313" key="3">
    <source>
        <dbReference type="EMBL" id="EOW79409.1"/>
    </source>
</evidence>